<dbReference type="PANTHER" id="PTHR35093:SF8">
    <property type="entry name" value="OUTER MEMBRANE PROTEIN NMB0088-RELATED"/>
    <property type="match status" value="1"/>
</dbReference>
<accession>A0ABN6F225</accession>
<evidence type="ECO:0000256" key="3">
    <source>
        <dbReference type="ARBA" id="ARBA00022452"/>
    </source>
</evidence>
<dbReference type="Proteomes" id="UP001320148">
    <property type="component" value="Chromosome"/>
</dbReference>
<comment type="subcellular location">
    <subcellularLocation>
        <location evidence="1">Cell outer membrane</location>
        <topology evidence="1">Multi-pass membrane protein</topology>
    </subcellularLocation>
</comment>
<name>A0ABN6F225_9BACT</name>
<keyword evidence="4" id="KW-0812">Transmembrane</keyword>
<evidence type="ECO:0000256" key="8">
    <source>
        <dbReference type="SAM" id="MobiDB-lite"/>
    </source>
</evidence>
<evidence type="ECO:0000313" key="10">
    <source>
        <dbReference type="EMBL" id="BCS95556.1"/>
    </source>
</evidence>
<organism evidence="10 11">
    <name type="scientific">Desulfoluna limicola</name>
    <dbReference type="NCBI Taxonomy" id="2810562"/>
    <lineage>
        <taxon>Bacteria</taxon>
        <taxon>Pseudomonadati</taxon>
        <taxon>Thermodesulfobacteriota</taxon>
        <taxon>Desulfobacteria</taxon>
        <taxon>Desulfobacterales</taxon>
        <taxon>Desulfolunaceae</taxon>
        <taxon>Desulfoluna</taxon>
    </lineage>
</organism>
<protein>
    <recommendedName>
        <fullName evidence="12">Membrane protein involved in aromatic hydrocarbon degradation</fullName>
    </recommendedName>
</protein>
<evidence type="ECO:0000256" key="5">
    <source>
        <dbReference type="ARBA" id="ARBA00022729"/>
    </source>
</evidence>
<keyword evidence="7" id="KW-0998">Cell outer membrane</keyword>
<gene>
    <name evidence="10" type="ORF">DSLASN_11880</name>
</gene>
<keyword evidence="3" id="KW-1134">Transmembrane beta strand</keyword>
<evidence type="ECO:0000256" key="4">
    <source>
        <dbReference type="ARBA" id="ARBA00022692"/>
    </source>
</evidence>
<dbReference type="PANTHER" id="PTHR35093">
    <property type="entry name" value="OUTER MEMBRANE PROTEIN NMB0088-RELATED"/>
    <property type="match status" value="1"/>
</dbReference>
<sequence>MHLKQRLITAYVLLAAALFFPVTSHAVLTEQVAIDTRAMSLANTCTADPPGLMSVHYNPAGLSLLPEGKTFSNSLTLVHIERTGRFNADPEWPGLMNGTWGPDPDKWPDTYSKETDPNSDHGGPDPLDGSEYSNSGYQMYVPFYGTIPFLAAPTLGISSRKKNSPWTFAYANYPAAGAGLLHEDEGDPYQYGVKSMYLQHLVYAAPSASYRVSNSLSLGVSVGLGQQVLGVETNVRTPNELVALTRVIGDATKDLNIPVVSQQTLPPPWLGGGLGPYAHDITLKLDELRDDFSPTYNLGLLWRPREWFSFGLTYQSEAVAELSGKYQWQYSDQFQKHVNWNSSTEMTLQSAGMLDLPTNGVPYQEGTVTTTNILPQSVHTGIMLKPVSRLKLLFDVHWANWSVVKENRFTFDQDIQLLKLAKMMGYTEGNRDFVVNRDMKDTWHWSAGLEYDVTDHLTVRAGYERRPSSLNMEQFDVLFFLPDATLYGAGVGLKLPKDVHIDLSLACLLADDIAIDNNESTNLNSTDFTRIGNMFAGLDYEQEAAIYMVSFKVTMPLEVQMEHLHHQMEMVKHLFSKLNPFKKEKHDTSH</sequence>
<evidence type="ECO:0008006" key="12">
    <source>
        <dbReference type="Google" id="ProtNLM"/>
    </source>
</evidence>
<evidence type="ECO:0000256" key="6">
    <source>
        <dbReference type="ARBA" id="ARBA00023136"/>
    </source>
</evidence>
<dbReference type="Gene3D" id="2.40.160.60">
    <property type="entry name" value="Outer membrane protein transport protein (OMPP1/FadL/TodX)"/>
    <property type="match status" value="1"/>
</dbReference>
<evidence type="ECO:0000313" key="11">
    <source>
        <dbReference type="Proteomes" id="UP001320148"/>
    </source>
</evidence>
<evidence type="ECO:0000256" key="1">
    <source>
        <dbReference type="ARBA" id="ARBA00004571"/>
    </source>
</evidence>
<feature type="chain" id="PRO_5046492241" description="Membrane protein involved in aromatic hydrocarbon degradation" evidence="9">
    <location>
        <begin position="27"/>
        <end position="590"/>
    </location>
</feature>
<proteinExistence type="inferred from homology"/>
<feature type="signal peptide" evidence="9">
    <location>
        <begin position="1"/>
        <end position="26"/>
    </location>
</feature>
<dbReference type="InterPro" id="IPR005017">
    <property type="entry name" value="OMPP1/FadL/TodX"/>
</dbReference>
<feature type="region of interest" description="Disordered" evidence="8">
    <location>
        <begin position="91"/>
        <end position="131"/>
    </location>
</feature>
<dbReference type="Pfam" id="PF03349">
    <property type="entry name" value="Toluene_X"/>
    <property type="match status" value="1"/>
</dbReference>
<keyword evidence="6" id="KW-0472">Membrane</keyword>
<feature type="compositionally biased region" description="Basic and acidic residues" evidence="8">
    <location>
        <begin position="103"/>
        <end position="123"/>
    </location>
</feature>
<reference evidence="10 11" key="1">
    <citation type="submission" date="2021-02" db="EMBL/GenBank/DDBJ databases">
        <title>Complete genome of Desulfoluna sp. strain ASN36.</title>
        <authorList>
            <person name="Takahashi A."/>
            <person name="Kojima H."/>
            <person name="Fukui M."/>
        </authorList>
    </citation>
    <scope>NUCLEOTIDE SEQUENCE [LARGE SCALE GENOMIC DNA]</scope>
    <source>
        <strain evidence="10 11">ASN36</strain>
    </source>
</reference>
<evidence type="ECO:0000256" key="2">
    <source>
        <dbReference type="ARBA" id="ARBA00008163"/>
    </source>
</evidence>
<evidence type="ECO:0000256" key="9">
    <source>
        <dbReference type="SAM" id="SignalP"/>
    </source>
</evidence>
<dbReference type="SUPFAM" id="SSF56935">
    <property type="entry name" value="Porins"/>
    <property type="match status" value="1"/>
</dbReference>
<comment type="similarity">
    <text evidence="2">Belongs to the OmpP1/FadL family.</text>
</comment>
<keyword evidence="5 9" id="KW-0732">Signal</keyword>
<keyword evidence="11" id="KW-1185">Reference proteome</keyword>
<evidence type="ECO:0000256" key="7">
    <source>
        <dbReference type="ARBA" id="ARBA00023237"/>
    </source>
</evidence>
<dbReference type="EMBL" id="AP024488">
    <property type="protein sequence ID" value="BCS95556.1"/>
    <property type="molecule type" value="Genomic_DNA"/>
</dbReference>